<keyword evidence="1" id="KW-0472">Membrane</keyword>
<evidence type="ECO:0000259" key="2">
    <source>
        <dbReference type="Pfam" id="PF04892"/>
    </source>
</evidence>
<comment type="caution">
    <text evidence="3">The sequence shown here is derived from an EMBL/GenBank/DDBJ whole genome shotgun (WGS) entry which is preliminary data.</text>
</comment>
<dbReference type="AlphaFoldDB" id="A0ABD5J065"/>
<keyword evidence="1" id="KW-1133">Transmembrane helix</keyword>
<sequence>MFLLFFPIYIDPKAIDTSQPIAHNINIIPFASLIDMAMFAIKHGYYMSLVTNIMGNTLLLFPLSFYLTVLWDRLKSVKTAFISSISIPILIELIQLIENIFQGTGRKVDIDDVMLNGIGFFIGYRIAVQLYSPLKEILSQSSIRLKKTSFITSAIYYAKF</sequence>
<reference evidence="3 4" key="1">
    <citation type="submission" date="2023-03" db="EMBL/GenBank/DDBJ databases">
        <title>Bacillus Genome Sequencing.</title>
        <authorList>
            <person name="Dunlap C."/>
        </authorList>
    </citation>
    <scope>NUCLEOTIDE SEQUENCE [LARGE SCALE GENOMIC DNA]</scope>
    <source>
        <strain evidence="3 4">NRS-38</strain>
    </source>
</reference>
<proteinExistence type="predicted"/>
<gene>
    <name evidence="3" type="ORF">P9850_16495</name>
</gene>
<name>A0ABD5J065_9BACL</name>
<evidence type="ECO:0000313" key="4">
    <source>
        <dbReference type="Proteomes" id="UP001339962"/>
    </source>
</evidence>
<dbReference type="Pfam" id="PF04892">
    <property type="entry name" value="VanZ"/>
    <property type="match status" value="1"/>
</dbReference>
<organism evidence="3 4">
    <name type="scientific">Anoxybacteroides rupiense</name>
    <dbReference type="NCBI Taxonomy" id="311460"/>
    <lineage>
        <taxon>Bacteria</taxon>
        <taxon>Bacillati</taxon>
        <taxon>Bacillota</taxon>
        <taxon>Bacilli</taxon>
        <taxon>Bacillales</taxon>
        <taxon>Anoxybacillaceae</taxon>
        <taxon>Anoxybacteroides</taxon>
    </lineage>
</organism>
<feature type="transmembrane region" description="Helical" evidence="1">
    <location>
        <begin position="77"/>
        <end position="97"/>
    </location>
</feature>
<accession>A0ABD5J065</accession>
<evidence type="ECO:0000256" key="1">
    <source>
        <dbReference type="SAM" id="Phobius"/>
    </source>
</evidence>
<dbReference type="PANTHER" id="PTHR36834:SF1">
    <property type="entry name" value="INTEGRAL MEMBRANE PROTEIN"/>
    <property type="match status" value="1"/>
</dbReference>
<dbReference type="InterPro" id="IPR053150">
    <property type="entry name" value="Teicoplanin_resist-assoc"/>
</dbReference>
<feature type="transmembrane region" description="Helical" evidence="1">
    <location>
        <begin position="53"/>
        <end position="71"/>
    </location>
</feature>
<dbReference type="InterPro" id="IPR006976">
    <property type="entry name" value="VanZ-like"/>
</dbReference>
<feature type="domain" description="VanZ-like" evidence="2">
    <location>
        <begin position="1"/>
        <end position="128"/>
    </location>
</feature>
<protein>
    <submittedName>
        <fullName evidence="3">VanZ family protein</fullName>
    </submittedName>
</protein>
<keyword evidence="1" id="KW-0812">Transmembrane</keyword>
<dbReference type="PANTHER" id="PTHR36834">
    <property type="entry name" value="MEMBRANE PROTEIN-RELATED"/>
    <property type="match status" value="1"/>
</dbReference>
<dbReference type="RefSeq" id="WP_328219404.1">
    <property type="nucleotide sequence ID" value="NZ_JARTLI010000045.1"/>
</dbReference>
<dbReference type="EMBL" id="JARTLI010000045">
    <property type="protein sequence ID" value="MED5053395.1"/>
    <property type="molecule type" value="Genomic_DNA"/>
</dbReference>
<dbReference type="Proteomes" id="UP001339962">
    <property type="component" value="Unassembled WGS sequence"/>
</dbReference>
<evidence type="ECO:0000313" key="3">
    <source>
        <dbReference type="EMBL" id="MED5053395.1"/>
    </source>
</evidence>